<dbReference type="GO" id="GO:0016491">
    <property type="term" value="F:oxidoreductase activity"/>
    <property type="evidence" value="ECO:0007669"/>
    <property type="project" value="UniProtKB-KW"/>
</dbReference>
<dbReference type="PRINTS" id="PR00081">
    <property type="entry name" value="GDHRDH"/>
</dbReference>
<dbReference type="PANTHER" id="PTHR43157">
    <property type="entry name" value="PHOSPHATIDYLINOSITOL-GLYCAN BIOSYNTHESIS CLASS F PROTEIN-RELATED"/>
    <property type="match status" value="1"/>
</dbReference>
<evidence type="ECO:0000313" key="4">
    <source>
        <dbReference type="WBParaSite" id="EVEC_0000673601-mRNA-1"/>
    </source>
</evidence>
<evidence type="ECO:0000313" key="2">
    <source>
        <dbReference type="EMBL" id="VDD91533.1"/>
    </source>
</evidence>
<keyword evidence="1" id="KW-0560">Oxidoreductase</keyword>
<evidence type="ECO:0000313" key="3">
    <source>
        <dbReference type="Proteomes" id="UP000274131"/>
    </source>
</evidence>
<accession>A0A0N4V8M4</accession>
<dbReference type="STRING" id="51028.A0A0N4V8M4"/>
<proteinExistence type="predicted"/>
<dbReference type="WBParaSite" id="EVEC_0000673601-mRNA-1">
    <property type="protein sequence ID" value="EVEC_0000673601-mRNA-1"/>
    <property type="gene ID" value="EVEC_0000673601"/>
</dbReference>
<reference evidence="2 3" key="2">
    <citation type="submission" date="2018-10" db="EMBL/GenBank/DDBJ databases">
        <authorList>
            <consortium name="Pathogen Informatics"/>
        </authorList>
    </citation>
    <scope>NUCLEOTIDE SEQUENCE [LARGE SCALE GENOMIC DNA]</scope>
</reference>
<dbReference type="SUPFAM" id="SSF51735">
    <property type="entry name" value="NAD(P)-binding Rossmann-fold domains"/>
    <property type="match status" value="1"/>
</dbReference>
<dbReference type="Proteomes" id="UP000274131">
    <property type="component" value="Unassembled WGS sequence"/>
</dbReference>
<dbReference type="Pfam" id="PF00106">
    <property type="entry name" value="adh_short"/>
    <property type="match status" value="1"/>
</dbReference>
<organism evidence="4">
    <name type="scientific">Enterobius vermicularis</name>
    <name type="common">Human pinworm</name>
    <dbReference type="NCBI Taxonomy" id="51028"/>
    <lineage>
        <taxon>Eukaryota</taxon>
        <taxon>Metazoa</taxon>
        <taxon>Ecdysozoa</taxon>
        <taxon>Nematoda</taxon>
        <taxon>Chromadorea</taxon>
        <taxon>Rhabditida</taxon>
        <taxon>Spirurina</taxon>
        <taxon>Oxyuridomorpha</taxon>
        <taxon>Oxyuroidea</taxon>
        <taxon>Oxyuridae</taxon>
        <taxon>Enterobius</taxon>
    </lineage>
</organism>
<dbReference type="InterPro" id="IPR036291">
    <property type="entry name" value="NAD(P)-bd_dom_sf"/>
</dbReference>
<dbReference type="AlphaFoldDB" id="A0A0N4V8M4"/>
<dbReference type="InterPro" id="IPR002347">
    <property type="entry name" value="SDR_fam"/>
</dbReference>
<name>A0A0N4V8M4_ENTVE</name>
<dbReference type="OrthoDB" id="191139at2759"/>
<gene>
    <name evidence="2" type="ORF">EVEC_LOCUS6284</name>
</gene>
<dbReference type="Gene3D" id="3.40.50.720">
    <property type="entry name" value="NAD(P)-binding Rossmann-like Domain"/>
    <property type="match status" value="1"/>
</dbReference>
<keyword evidence="3" id="KW-1185">Reference proteome</keyword>
<reference evidence="4" key="1">
    <citation type="submission" date="2017-02" db="UniProtKB">
        <authorList>
            <consortium name="WormBaseParasite"/>
        </authorList>
    </citation>
    <scope>IDENTIFICATION</scope>
</reference>
<protein>
    <submittedName>
        <fullName evidence="4">Dehydrogenase with different specificities related to short-chain alcohol dehydrogenase</fullName>
    </submittedName>
</protein>
<dbReference type="PANTHER" id="PTHR43157:SF31">
    <property type="entry name" value="PHOSPHATIDYLINOSITOL-GLYCAN BIOSYNTHESIS CLASS F PROTEIN"/>
    <property type="match status" value="1"/>
</dbReference>
<evidence type="ECO:0000256" key="1">
    <source>
        <dbReference type="ARBA" id="ARBA00023002"/>
    </source>
</evidence>
<sequence length="316" mass="35185">KFIKGGQFLDDISAEGKIAVVTGANSGIGRQIAKELNLRGAKVYLLCRNKQKGINAIDELTKEGCDIARLLLKLVDLADFDTIYKFATDIQRHVDKIDILVNCAAIMCHPGGKTETVNKHEMTWQVNYLGPFILTELLLPLLKKSYNGRVINVSCGAHSLAEKAQEPRMVANQLHAKLDLYCQTKLALVMHARELARRIRDEDPACTVVINVCHPGVCYTGLYRNTPLEILPVKLLLLPFLTFLLKSDRDGAQTPIYMALSKHLENVSGKYFVDCTEVDPSREALDDVACELLYKNTLKDVGLADYDLCNGKVGFY</sequence>
<dbReference type="EMBL" id="UXUI01008455">
    <property type="protein sequence ID" value="VDD91533.1"/>
    <property type="molecule type" value="Genomic_DNA"/>
</dbReference>